<protein>
    <submittedName>
        <fullName evidence="3">Uncharacterized protein</fullName>
    </submittedName>
</protein>
<feature type="chain" id="PRO_5046031402" evidence="2">
    <location>
        <begin position="30"/>
        <end position="168"/>
    </location>
</feature>
<feature type="signal peptide" evidence="2">
    <location>
        <begin position="1"/>
        <end position="29"/>
    </location>
</feature>
<evidence type="ECO:0000313" key="4">
    <source>
        <dbReference type="Proteomes" id="UP000664844"/>
    </source>
</evidence>
<evidence type="ECO:0000256" key="2">
    <source>
        <dbReference type="SAM" id="SignalP"/>
    </source>
</evidence>
<accession>A0ABS3FPQ0</accession>
<organism evidence="3 4">
    <name type="scientific">Phormidium pseudopriestleyi FRX01</name>
    <dbReference type="NCBI Taxonomy" id="1759528"/>
    <lineage>
        <taxon>Bacteria</taxon>
        <taxon>Bacillati</taxon>
        <taxon>Cyanobacteriota</taxon>
        <taxon>Cyanophyceae</taxon>
        <taxon>Oscillatoriophycideae</taxon>
        <taxon>Oscillatoriales</taxon>
        <taxon>Oscillatoriaceae</taxon>
        <taxon>Phormidium</taxon>
    </lineage>
</organism>
<feature type="compositionally biased region" description="Low complexity" evidence="1">
    <location>
        <begin position="113"/>
        <end position="130"/>
    </location>
</feature>
<dbReference type="Proteomes" id="UP000664844">
    <property type="component" value="Unassembled WGS sequence"/>
</dbReference>
<sequence length="168" mass="17710">MFNPLKVTLTLMTSGVFALTLPASNGAIAQEYPGCFMIDSSGQARNLNNLCEPPLQTPPPDSQVPEQGDMGEPGNVPGGEAVAPDQVQTLPDGTTIQTLPDGTVIRTWTDSSPTQTVPGQPNQGTPTQQQPVPPGTPTQQQQINPGVQPQQQQINPGVQPQPIDSQIQ</sequence>
<name>A0ABS3FPQ0_9CYAN</name>
<dbReference type="RefSeq" id="WP_207087327.1">
    <property type="nucleotide sequence ID" value="NZ_JAFLQW010000185.1"/>
</dbReference>
<keyword evidence="2" id="KW-0732">Signal</keyword>
<feature type="compositionally biased region" description="Polar residues" evidence="1">
    <location>
        <begin position="86"/>
        <end position="112"/>
    </location>
</feature>
<dbReference type="EMBL" id="JAFLQW010000185">
    <property type="protein sequence ID" value="MBO0348788.1"/>
    <property type="molecule type" value="Genomic_DNA"/>
</dbReference>
<comment type="caution">
    <text evidence="3">The sequence shown here is derived from an EMBL/GenBank/DDBJ whole genome shotgun (WGS) entry which is preliminary data.</text>
</comment>
<evidence type="ECO:0000256" key="1">
    <source>
        <dbReference type="SAM" id="MobiDB-lite"/>
    </source>
</evidence>
<gene>
    <name evidence="3" type="ORF">J0895_06665</name>
</gene>
<keyword evidence="4" id="KW-1185">Reference proteome</keyword>
<reference evidence="3 4" key="1">
    <citation type="submission" date="2021-03" db="EMBL/GenBank/DDBJ databases">
        <title>Metabolic Capacity of the Antarctic Cyanobacterium Phormidium pseudopriestleyi that Sustains Oxygenic Photosynthesis in the Presence of Hydrogen Sulfide.</title>
        <authorList>
            <person name="Lumian J.E."/>
            <person name="Jungblut A.D."/>
            <person name="Dillon M.L."/>
            <person name="Hawes I."/>
            <person name="Doran P.T."/>
            <person name="Mackey T.J."/>
            <person name="Dick G.J."/>
            <person name="Grettenberger C.L."/>
            <person name="Sumner D.Y."/>
        </authorList>
    </citation>
    <scope>NUCLEOTIDE SEQUENCE [LARGE SCALE GENOMIC DNA]</scope>
    <source>
        <strain evidence="3 4">FRX01</strain>
    </source>
</reference>
<feature type="region of interest" description="Disordered" evidence="1">
    <location>
        <begin position="47"/>
        <end position="168"/>
    </location>
</feature>
<proteinExistence type="predicted"/>
<evidence type="ECO:0000313" key="3">
    <source>
        <dbReference type="EMBL" id="MBO0348788.1"/>
    </source>
</evidence>
<feature type="compositionally biased region" description="Low complexity" evidence="1">
    <location>
        <begin position="137"/>
        <end position="162"/>
    </location>
</feature>